<dbReference type="PANTHER" id="PTHR43201:SF5">
    <property type="entry name" value="MEDIUM-CHAIN ACYL-COA LIGASE ACSF2, MITOCHONDRIAL"/>
    <property type="match status" value="1"/>
</dbReference>
<dbReference type="InterPro" id="IPR045851">
    <property type="entry name" value="AMP-bd_C_sf"/>
</dbReference>
<evidence type="ECO:0000313" key="10">
    <source>
        <dbReference type="EMBL" id="CRK94406.1"/>
    </source>
</evidence>
<evidence type="ECO:0000259" key="9">
    <source>
        <dbReference type="Pfam" id="PF13193"/>
    </source>
</evidence>
<evidence type="ECO:0000313" key="11">
    <source>
        <dbReference type="Proteomes" id="UP000183832"/>
    </source>
</evidence>
<dbReference type="InterPro" id="IPR042099">
    <property type="entry name" value="ANL_N_sf"/>
</dbReference>
<dbReference type="InterPro" id="IPR000873">
    <property type="entry name" value="AMP-dep_synth/lig_dom"/>
</dbReference>
<dbReference type="FunFam" id="3.30.300.30:FF:000008">
    <property type="entry name" value="2,3-dihydroxybenzoate-AMP ligase"/>
    <property type="match status" value="1"/>
</dbReference>
<dbReference type="EMBL" id="CVRI01000038">
    <property type="protein sequence ID" value="CRK94406.1"/>
    <property type="molecule type" value="Genomic_DNA"/>
</dbReference>
<evidence type="ECO:0000256" key="2">
    <source>
        <dbReference type="ARBA" id="ARBA00022598"/>
    </source>
</evidence>
<protein>
    <recommendedName>
        <fullName evidence="5">Medium-chain acyl-CoA ligase ACSF2, mitochondrial</fullName>
        <ecNumber evidence="4">6.2.1.2</ecNumber>
    </recommendedName>
</protein>
<dbReference type="GO" id="GO:0006631">
    <property type="term" value="P:fatty acid metabolic process"/>
    <property type="evidence" value="ECO:0007669"/>
    <property type="project" value="TreeGrafter"/>
</dbReference>
<evidence type="ECO:0000256" key="7">
    <source>
        <dbReference type="ARBA" id="ARBA00048277"/>
    </source>
</evidence>
<evidence type="ECO:0000256" key="6">
    <source>
        <dbReference type="ARBA" id="ARBA00047319"/>
    </source>
</evidence>
<evidence type="ECO:0000256" key="3">
    <source>
        <dbReference type="ARBA" id="ARBA00037247"/>
    </source>
</evidence>
<dbReference type="InterPro" id="IPR020845">
    <property type="entry name" value="AMP-binding_CS"/>
</dbReference>
<accession>A0A1J1I638</accession>
<dbReference type="GO" id="GO:0031956">
    <property type="term" value="F:medium-chain fatty acid-CoA ligase activity"/>
    <property type="evidence" value="ECO:0007669"/>
    <property type="project" value="UniProtKB-EC"/>
</dbReference>
<reference evidence="10 11" key="1">
    <citation type="submission" date="2015-04" db="EMBL/GenBank/DDBJ databases">
        <authorList>
            <person name="Syromyatnikov M.Y."/>
            <person name="Popov V.N."/>
        </authorList>
    </citation>
    <scope>NUCLEOTIDE SEQUENCE [LARGE SCALE GENOMIC DNA]</scope>
</reference>
<dbReference type="Gene3D" id="3.30.300.30">
    <property type="match status" value="1"/>
</dbReference>
<dbReference type="Proteomes" id="UP000183832">
    <property type="component" value="Unassembled WGS sequence"/>
</dbReference>
<comment type="function">
    <text evidence="3">Acyl-CoA synthases catalyze the initial reaction in fatty acid metabolism, by forming a thioester with CoA. Has some preference toward medium-chain substrates. Plays a role in adipocyte differentiation.</text>
</comment>
<evidence type="ECO:0000256" key="1">
    <source>
        <dbReference type="ARBA" id="ARBA00006432"/>
    </source>
</evidence>
<dbReference type="PROSITE" id="PS00455">
    <property type="entry name" value="AMP_BINDING"/>
    <property type="match status" value="1"/>
</dbReference>
<keyword evidence="2" id="KW-0436">Ligase</keyword>
<dbReference type="PANTHER" id="PTHR43201">
    <property type="entry name" value="ACYL-COA SYNTHETASE"/>
    <property type="match status" value="1"/>
</dbReference>
<comment type="catalytic activity">
    <reaction evidence="7">
        <text>a medium-chain fatty acid + ATP + CoA = a medium-chain fatty acyl-CoA + AMP + diphosphate</text>
        <dbReference type="Rhea" id="RHEA:48340"/>
        <dbReference type="ChEBI" id="CHEBI:30616"/>
        <dbReference type="ChEBI" id="CHEBI:33019"/>
        <dbReference type="ChEBI" id="CHEBI:57287"/>
        <dbReference type="ChEBI" id="CHEBI:59558"/>
        <dbReference type="ChEBI" id="CHEBI:90546"/>
        <dbReference type="ChEBI" id="CHEBI:456215"/>
        <dbReference type="EC" id="6.2.1.2"/>
    </reaction>
</comment>
<dbReference type="Pfam" id="PF00501">
    <property type="entry name" value="AMP-binding"/>
    <property type="match status" value="1"/>
</dbReference>
<organism evidence="10 11">
    <name type="scientific">Clunio marinus</name>
    <dbReference type="NCBI Taxonomy" id="568069"/>
    <lineage>
        <taxon>Eukaryota</taxon>
        <taxon>Metazoa</taxon>
        <taxon>Ecdysozoa</taxon>
        <taxon>Arthropoda</taxon>
        <taxon>Hexapoda</taxon>
        <taxon>Insecta</taxon>
        <taxon>Pterygota</taxon>
        <taxon>Neoptera</taxon>
        <taxon>Endopterygota</taxon>
        <taxon>Diptera</taxon>
        <taxon>Nematocera</taxon>
        <taxon>Chironomoidea</taxon>
        <taxon>Chironomidae</taxon>
        <taxon>Clunio</taxon>
    </lineage>
</organism>
<comment type="catalytic activity">
    <reaction evidence="6">
        <text>octanoate + ATP + CoA = octanoyl-CoA + AMP + diphosphate</text>
        <dbReference type="Rhea" id="RHEA:33631"/>
        <dbReference type="ChEBI" id="CHEBI:25646"/>
        <dbReference type="ChEBI" id="CHEBI:30616"/>
        <dbReference type="ChEBI" id="CHEBI:33019"/>
        <dbReference type="ChEBI" id="CHEBI:57287"/>
        <dbReference type="ChEBI" id="CHEBI:57386"/>
        <dbReference type="ChEBI" id="CHEBI:456215"/>
    </reaction>
</comment>
<evidence type="ECO:0000256" key="4">
    <source>
        <dbReference type="ARBA" id="ARBA00039009"/>
    </source>
</evidence>
<feature type="domain" description="AMP-binding enzyme C-terminal" evidence="9">
    <location>
        <begin position="497"/>
        <end position="573"/>
    </location>
</feature>
<dbReference type="STRING" id="568069.A0A1J1I638"/>
<dbReference type="Pfam" id="PF13193">
    <property type="entry name" value="AMP-binding_C"/>
    <property type="match status" value="1"/>
</dbReference>
<keyword evidence="11" id="KW-1185">Reference proteome</keyword>
<evidence type="ECO:0000259" key="8">
    <source>
        <dbReference type="Pfam" id="PF00501"/>
    </source>
</evidence>
<dbReference type="EC" id="6.2.1.2" evidence="4"/>
<evidence type="ECO:0000256" key="5">
    <source>
        <dbReference type="ARBA" id="ARBA00039638"/>
    </source>
</evidence>
<gene>
    <name evidence="10" type="ORF">CLUMA_CG007913</name>
</gene>
<dbReference type="InterPro" id="IPR025110">
    <property type="entry name" value="AMP-bd_C"/>
</dbReference>
<dbReference type="Gene3D" id="3.40.50.12780">
    <property type="entry name" value="N-terminal domain of ligase-like"/>
    <property type="match status" value="1"/>
</dbReference>
<dbReference type="SUPFAM" id="SSF56801">
    <property type="entry name" value="Acetyl-CoA synthetase-like"/>
    <property type="match status" value="1"/>
</dbReference>
<name>A0A1J1I638_9DIPT</name>
<proteinExistence type="inferred from homology"/>
<dbReference type="AlphaFoldDB" id="A0A1J1I638"/>
<feature type="domain" description="AMP-dependent synthetase/ligase" evidence="8">
    <location>
        <begin position="61"/>
        <end position="447"/>
    </location>
</feature>
<sequence length="577" mass="64589">MLTLRNFTQSRCCYLIPRIGANYLSHSTFADTSENKASYFHKISNRPIKYQNIGQILKEASIKYCNREALVSCSENSKITFSETLDKVDRLASGLLNLGLSRGDCVAIWASNYEFWYISSLAIARAGLICVSLNPAYQIPELDYCLKKVNVKVIIAAESFRKQKHYEMLSTLLPNLKHSKGGVIENKENSVRHVIIHSDKKLPGVISFNEILSSSSENDVIEVEKIQSKISPDSACNIQFSSGTTGQPKAAAISHLSMINNGYDLGIRQAMHQNYRRICLNNPFFHAYGLVIAMMNALNHGSTLVLPAPHFDPKQSLMAIKKEKCDVIYGTPTMFVDLVTAQRELNLDLPDVAIATTGGAICTPKLVQDIEKVLKAKKIVSIYGLSETTAGVFMSLPNDDNKNVQTFVGHVMDHLETKVVDSEGNAVRFGEPGELYVRGYSTMLRYWDDQLKTKEIMGDDKLKTGDQFILYENGYGKIVGRLKEMIIRGGENLYPREIEDFLNSHPDIIETHVIGIPDERLGEEVAAFIRVKDNSTHVTQNDIKEFCSGKLAHFKVPRFVIIVDEFPRTVSGKHLHS</sequence>
<dbReference type="OrthoDB" id="10253115at2759"/>
<comment type="similarity">
    <text evidence="1">Belongs to the ATP-dependent AMP-binding enzyme family.</text>
</comment>